<feature type="domain" description="Pyrin" evidence="8">
    <location>
        <begin position="1"/>
        <end position="90"/>
    </location>
</feature>
<accession>A0A3Q0T8B5</accession>
<evidence type="ECO:0000256" key="1">
    <source>
        <dbReference type="ARBA" id="ARBA00004110"/>
    </source>
</evidence>
<protein>
    <submittedName>
        <fullName evidence="9">PYD and CARD domain containing</fullName>
    </submittedName>
</protein>
<keyword evidence="10" id="KW-1185">Reference proteome</keyword>
<comment type="subcellular location">
    <subcellularLocation>
        <location evidence="1">Inflammasome</location>
    </subcellularLocation>
</comment>
<dbReference type="SUPFAM" id="SSF47986">
    <property type="entry name" value="DEATH domain"/>
    <property type="match status" value="2"/>
</dbReference>
<evidence type="ECO:0000256" key="6">
    <source>
        <dbReference type="ARBA" id="ARBA00023233"/>
    </source>
</evidence>
<sequence>MPPKTIKSALAEALDDLSKADFEKFCHKLLDRRQEPRVKRSKVEDKSRLQITDVLVSHFTEEGALQVAVEILKEIDCCEEAKPLGKTKSSVPRFSDGITGHFVDKHRLDLIRRVSNISPILDELYDNEVVDQEVYDRIRALPTSQDKMRELYRCSMNAEKAKDIFYKILLANEKFLIEELVTKK</sequence>
<dbReference type="OMA" id="SRETNQA"/>
<dbReference type="PROSITE" id="PS50824">
    <property type="entry name" value="DAPIN"/>
    <property type="match status" value="1"/>
</dbReference>
<dbReference type="Proteomes" id="UP000261340">
    <property type="component" value="Unplaced"/>
</dbReference>
<keyword evidence="3" id="KW-0399">Innate immunity</keyword>
<evidence type="ECO:0000256" key="2">
    <source>
        <dbReference type="ARBA" id="ARBA00022490"/>
    </source>
</evidence>
<proteinExistence type="predicted"/>
<dbReference type="PROSITE" id="PS50209">
    <property type="entry name" value="CARD"/>
    <property type="match status" value="1"/>
</dbReference>
<dbReference type="CDD" id="cd08321">
    <property type="entry name" value="Pyrin_ASC-like"/>
    <property type="match status" value="1"/>
</dbReference>
<dbReference type="InterPro" id="IPR033516">
    <property type="entry name" value="CARD8/ASC/NALP1_CARD"/>
</dbReference>
<dbReference type="GO" id="GO:0006954">
    <property type="term" value="P:inflammatory response"/>
    <property type="evidence" value="ECO:0007669"/>
    <property type="project" value="UniProtKB-KW"/>
</dbReference>
<evidence type="ECO:0000256" key="3">
    <source>
        <dbReference type="ARBA" id="ARBA00022588"/>
    </source>
</evidence>
<dbReference type="Gene3D" id="1.10.533.10">
    <property type="entry name" value="Death Domain, Fas"/>
    <property type="match status" value="2"/>
</dbReference>
<dbReference type="GO" id="GO:0042981">
    <property type="term" value="P:regulation of apoptotic process"/>
    <property type="evidence" value="ECO:0007669"/>
    <property type="project" value="InterPro"/>
</dbReference>
<dbReference type="InterPro" id="IPR001315">
    <property type="entry name" value="CARD"/>
</dbReference>
<evidence type="ECO:0000256" key="4">
    <source>
        <dbReference type="ARBA" id="ARBA00022859"/>
    </source>
</evidence>
<dbReference type="GO" id="GO:0061702">
    <property type="term" value="C:canonical inflammasome complex"/>
    <property type="evidence" value="ECO:0007669"/>
    <property type="project" value="UniProtKB-SubCell"/>
</dbReference>
<dbReference type="GeneTree" id="ENSGT00940000164898"/>
<dbReference type="Pfam" id="PF02758">
    <property type="entry name" value="PYRIN"/>
    <property type="match status" value="1"/>
</dbReference>
<dbReference type="CDD" id="cd08330">
    <property type="entry name" value="CARD_ASC_NALP1"/>
    <property type="match status" value="1"/>
</dbReference>
<dbReference type="Ensembl" id="ENSACIT00000029156.1">
    <property type="protein sequence ID" value="ENSACIP00000028405.1"/>
    <property type="gene ID" value="ENSACIG00000022007.1"/>
</dbReference>
<evidence type="ECO:0000259" key="7">
    <source>
        <dbReference type="PROSITE" id="PS50209"/>
    </source>
</evidence>
<dbReference type="PANTHER" id="PTHR46985:SF2">
    <property type="entry name" value="APOPTOSIS-ASSOCIATED SPECK-LIKE PROTEIN CONTAINING A CARD"/>
    <property type="match status" value="1"/>
</dbReference>
<reference evidence="9" key="2">
    <citation type="submission" date="2025-09" db="UniProtKB">
        <authorList>
            <consortium name="Ensembl"/>
        </authorList>
    </citation>
    <scope>IDENTIFICATION</scope>
</reference>
<dbReference type="FunFam" id="1.10.533.10:FF:000013">
    <property type="entry name" value="Apoptosis-associated speck-like protein containing a CARD"/>
    <property type="match status" value="1"/>
</dbReference>
<evidence type="ECO:0000259" key="8">
    <source>
        <dbReference type="PROSITE" id="PS50824"/>
    </source>
</evidence>
<dbReference type="SMART" id="SM01289">
    <property type="entry name" value="PYRIN"/>
    <property type="match status" value="1"/>
</dbReference>
<organism evidence="9 10">
    <name type="scientific">Amphilophus citrinellus</name>
    <name type="common">Midas cichlid</name>
    <name type="synonym">Cichlasoma citrinellum</name>
    <dbReference type="NCBI Taxonomy" id="61819"/>
    <lineage>
        <taxon>Eukaryota</taxon>
        <taxon>Metazoa</taxon>
        <taxon>Chordata</taxon>
        <taxon>Craniata</taxon>
        <taxon>Vertebrata</taxon>
        <taxon>Euteleostomi</taxon>
        <taxon>Actinopterygii</taxon>
        <taxon>Neopterygii</taxon>
        <taxon>Teleostei</taxon>
        <taxon>Neoteleostei</taxon>
        <taxon>Acanthomorphata</taxon>
        <taxon>Ovalentaria</taxon>
        <taxon>Cichlomorphae</taxon>
        <taxon>Cichliformes</taxon>
        <taxon>Cichlidae</taxon>
        <taxon>New World cichlids</taxon>
        <taxon>Cichlasomatinae</taxon>
        <taxon>Heroini</taxon>
        <taxon>Amphilophus</taxon>
    </lineage>
</organism>
<dbReference type="PANTHER" id="PTHR46985">
    <property type="entry name" value="NACHT, LRR AND PYD DOMAINS-CONTAINING PROTEIN 1"/>
    <property type="match status" value="1"/>
</dbReference>
<reference evidence="9" key="1">
    <citation type="submission" date="2025-08" db="UniProtKB">
        <authorList>
            <consortium name="Ensembl"/>
        </authorList>
    </citation>
    <scope>IDENTIFICATION</scope>
</reference>
<dbReference type="InterPro" id="IPR011029">
    <property type="entry name" value="DEATH-like_dom_sf"/>
</dbReference>
<dbReference type="InterPro" id="IPR051249">
    <property type="entry name" value="NLRP_Inflammasome"/>
</dbReference>
<evidence type="ECO:0000256" key="5">
    <source>
        <dbReference type="ARBA" id="ARBA00023198"/>
    </source>
</evidence>
<name>A0A3Q0T8B5_AMPCI</name>
<dbReference type="GO" id="GO:0045087">
    <property type="term" value="P:innate immune response"/>
    <property type="evidence" value="ECO:0007669"/>
    <property type="project" value="UniProtKB-KW"/>
</dbReference>
<dbReference type="InterPro" id="IPR004020">
    <property type="entry name" value="DAPIN"/>
</dbReference>
<dbReference type="Pfam" id="PF00619">
    <property type="entry name" value="CARD"/>
    <property type="match status" value="1"/>
</dbReference>
<feature type="domain" description="CARD" evidence="7">
    <location>
        <begin position="95"/>
        <end position="184"/>
    </location>
</feature>
<keyword evidence="5" id="KW-0395">Inflammatory response</keyword>
<keyword evidence="6" id="KW-1271">Inflammasome</keyword>
<keyword evidence="2" id="KW-0963">Cytoplasm</keyword>
<evidence type="ECO:0000313" key="9">
    <source>
        <dbReference type="Ensembl" id="ENSACIP00000028405.1"/>
    </source>
</evidence>
<evidence type="ECO:0000313" key="10">
    <source>
        <dbReference type="Proteomes" id="UP000261340"/>
    </source>
</evidence>
<dbReference type="STRING" id="61819.ENSACIP00000028405"/>
<keyword evidence="4" id="KW-0391">Immunity</keyword>
<dbReference type="AlphaFoldDB" id="A0A3Q0T8B5"/>